<dbReference type="EMBL" id="BAABDK010000022">
    <property type="protein sequence ID" value="GAA4040878.1"/>
    <property type="molecule type" value="Genomic_DNA"/>
</dbReference>
<proteinExistence type="predicted"/>
<feature type="region of interest" description="Disordered" evidence="1">
    <location>
        <begin position="1"/>
        <end position="40"/>
    </location>
</feature>
<comment type="caution">
    <text evidence="2">The sequence shown here is derived from an EMBL/GenBank/DDBJ whole genome shotgun (WGS) entry which is preliminary data.</text>
</comment>
<gene>
    <name evidence="2" type="ORF">GCM10022409_28590</name>
</gene>
<evidence type="ECO:0000313" key="3">
    <source>
        <dbReference type="Proteomes" id="UP001501469"/>
    </source>
</evidence>
<dbReference type="Proteomes" id="UP001501469">
    <property type="component" value="Unassembled WGS sequence"/>
</dbReference>
<dbReference type="RefSeq" id="WP_345055786.1">
    <property type="nucleotide sequence ID" value="NZ_BAABDK010000022.1"/>
</dbReference>
<organism evidence="2 3">
    <name type="scientific">Hymenobacter glaciei</name>
    <dbReference type="NCBI Taxonomy" id="877209"/>
    <lineage>
        <taxon>Bacteria</taxon>
        <taxon>Pseudomonadati</taxon>
        <taxon>Bacteroidota</taxon>
        <taxon>Cytophagia</taxon>
        <taxon>Cytophagales</taxon>
        <taxon>Hymenobacteraceae</taxon>
        <taxon>Hymenobacter</taxon>
    </lineage>
</organism>
<reference evidence="3" key="1">
    <citation type="journal article" date="2019" name="Int. J. Syst. Evol. Microbiol.">
        <title>The Global Catalogue of Microorganisms (GCM) 10K type strain sequencing project: providing services to taxonomists for standard genome sequencing and annotation.</title>
        <authorList>
            <consortium name="The Broad Institute Genomics Platform"/>
            <consortium name="The Broad Institute Genome Sequencing Center for Infectious Disease"/>
            <person name="Wu L."/>
            <person name="Ma J."/>
        </authorList>
    </citation>
    <scope>NUCLEOTIDE SEQUENCE [LARGE SCALE GENOMIC DNA]</scope>
    <source>
        <strain evidence="3">JCM 17225</strain>
    </source>
</reference>
<evidence type="ECO:0000313" key="2">
    <source>
        <dbReference type="EMBL" id="GAA4040878.1"/>
    </source>
</evidence>
<protein>
    <submittedName>
        <fullName evidence="2">Uncharacterized protein</fullName>
    </submittedName>
</protein>
<keyword evidence="3" id="KW-1185">Reference proteome</keyword>
<name>A0ABP7UDD3_9BACT</name>
<sequence length="59" mass="6447">MRMSHGPWPDQATLGFPQPNSQNRNSPDHRNVSPANLITSSGVVLRPHLLGYRAAKAAE</sequence>
<accession>A0ABP7UDD3</accession>
<evidence type="ECO:0000256" key="1">
    <source>
        <dbReference type="SAM" id="MobiDB-lite"/>
    </source>
</evidence>